<keyword evidence="2" id="KW-1133">Transmembrane helix</keyword>
<evidence type="ECO:0000256" key="2">
    <source>
        <dbReference type="SAM" id="Phobius"/>
    </source>
</evidence>
<accession>A0A2K9NSE5</accession>
<proteinExistence type="predicted"/>
<evidence type="ECO:0000256" key="1">
    <source>
        <dbReference type="SAM" id="MobiDB-lite"/>
    </source>
</evidence>
<dbReference type="Proteomes" id="UP000235584">
    <property type="component" value="Chromosome"/>
</dbReference>
<dbReference type="KEGG" id="bsto:C0V70_10045"/>
<feature type="transmembrane region" description="Helical" evidence="2">
    <location>
        <begin position="229"/>
        <end position="251"/>
    </location>
</feature>
<feature type="transmembrane region" description="Helical" evidence="2">
    <location>
        <begin position="197"/>
        <end position="217"/>
    </location>
</feature>
<sequence length="267" mass="30961">MHKKLQLNLFHLLIVTGLLTWGGLSFSQDPKTQDSNPTAENQEIEEHDTQDLEKLLKRYNTDSEKVLEDSGKIHNIQQDAATTEVKEAEIEEMRPSDVLEKAKEESIQRARHYQAKKEEELKKANASYAESVRVALEPLQKLSEAELLKRLDEGTRESPVRPYMDQFPNITLYAVRLIKDKESIPSVVKIVENKERLIQFGSVMLFTVIFGFILKRIMHREGRSFIKAAFYFLIRVTFMMALRIGVVYYFYAKELTPAAKVFKKTFL</sequence>
<gene>
    <name evidence="3" type="ORF">C0V70_10045</name>
</gene>
<feature type="region of interest" description="Disordered" evidence="1">
    <location>
        <begin position="27"/>
        <end position="48"/>
    </location>
</feature>
<dbReference type="AlphaFoldDB" id="A0A2K9NSE5"/>
<dbReference type="RefSeq" id="WP_102243730.1">
    <property type="nucleotide sequence ID" value="NZ_CP025704.1"/>
</dbReference>
<evidence type="ECO:0000313" key="4">
    <source>
        <dbReference type="Proteomes" id="UP000235584"/>
    </source>
</evidence>
<name>A0A2K9NSE5_BACTC</name>
<dbReference type="EMBL" id="CP025704">
    <property type="protein sequence ID" value="AUN98439.1"/>
    <property type="molecule type" value="Genomic_DNA"/>
</dbReference>
<evidence type="ECO:0000313" key="3">
    <source>
        <dbReference type="EMBL" id="AUN98439.1"/>
    </source>
</evidence>
<keyword evidence="2" id="KW-0472">Membrane</keyword>
<feature type="compositionally biased region" description="Polar residues" evidence="1">
    <location>
        <begin position="27"/>
        <end position="41"/>
    </location>
</feature>
<protein>
    <submittedName>
        <fullName evidence="3">Uncharacterized protein</fullName>
    </submittedName>
</protein>
<keyword evidence="2" id="KW-0812">Transmembrane</keyword>
<reference evidence="3 4" key="1">
    <citation type="submission" date="2018-01" db="EMBL/GenBank/DDBJ databases">
        <title>Complete genome sequence of Bacteriovorax stolpii DSM12778.</title>
        <authorList>
            <person name="Tang B."/>
            <person name="Chang J."/>
        </authorList>
    </citation>
    <scope>NUCLEOTIDE SEQUENCE [LARGE SCALE GENOMIC DNA]</scope>
    <source>
        <strain evidence="3 4">DSM 12778</strain>
    </source>
</reference>
<keyword evidence="4" id="KW-1185">Reference proteome</keyword>
<organism evidence="3 4">
    <name type="scientific">Bacteriovorax stolpii</name>
    <name type="common">Bdellovibrio stolpii</name>
    <dbReference type="NCBI Taxonomy" id="960"/>
    <lineage>
        <taxon>Bacteria</taxon>
        <taxon>Pseudomonadati</taxon>
        <taxon>Bdellovibrionota</taxon>
        <taxon>Bacteriovoracia</taxon>
        <taxon>Bacteriovoracales</taxon>
        <taxon>Bacteriovoracaceae</taxon>
        <taxon>Bacteriovorax</taxon>
    </lineage>
</organism>